<sequence>MNEFQLSKRLETVASFVPKKSRVADIGSDHAYLPIYLVNQGVIDFAVAGEVVKGPFENAKNQIIESGLTEKVIARMASGLNAIEQEDEIDVITICGMGGMLIANILEDGFQEGKLSGKERLILQPNVVEVEVRMWLKNHAYKIVAEEILEENEKIYEIIVAEKSSEEVELSIEEAIFGVELPKKNSAVFVKKWRQEQKHIDRIIENLQKAKKPNLSKITELEGMKKRIEEVLKHAGK</sequence>
<keyword evidence="1" id="KW-0489">Methyltransferase</keyword>
<dbReference type="InterPro" id="IPR006901">
    <property type="entry name" value="TrmK"/>
</dbReference>
<dbReference type="PANTHER" id="PTHR38451">
    <property type="entry name" value="TRNA (ADENINE(22)-N(1))-METHYLTRANSFERASE"/>
    <property type="match status" value="1"/>
</dbReference>
<dbReference type="STRING" id="263852.SAMN02745116_01465"/>
<keyword evidence="1" id="KW-0808">Transferase</keyword>
<reference evidence="1 2" key="1">
    <citation type="submission" date="2017-02" db="EMBL/GenBank/DDBJ databases">
        <authorList>
            <person name="Peterson S.W."/>
        </authorList>
    </citation>
    <scope>NUCLEOTIDE SEQUENCE [LARGE SCALE GENOMIC DNA]</scope>
    <source>
        <strain evidence="1 2">ATCC BAA-1030</strain>
    </source>
</reference>
<dbReference type="InterPro" id="IPR029063">
    <property type="entry name" value="SAM-dependent_MTases_sf"/>
</dbReference>
<keyword evidence="2" id="KW-1185">Reference proteome</keyword>
<dbReference type="GO" id="GO:0160105">
    <property type="term" value="F:tRNA (adenine(22)-N1)-methyltransferase activity"/>
    <property type="evidence" value="ECO:0007669"/>
    <property type="project" value="InterPro"/>
</dbReference>
<organism evidence="1 2">
    <name type="scientific">Pilibacter termitis</name>
    <dbReference type="NCBI Taxonomy" id="263852"/>
    <lineage>
        <taxon>Bacteria</taxon>
        <taxon>Bacillati</taxon>
        <taxon>Bacillota</taxon>
        <taxon>Bacilli</taxon>
        <taxon>Lactobacillales</taxon>
        <taxon>Enterococcaceae</taxon>
        <taxon>Pilibacter</taxon>
    </lineage>
</organism>
<dbReference type="PANTHER" id="PTHR38451:SF1">
    <property type="entry name" value="TRNA (ADENINE(22)-N(1))-METHYLTRANSFERASE"/>
    <property type="match status" value="1"/>
</dbReference>
<dbReference type="GO" id="GO:0032259">
    <property type="term" value="P:methylation"/>
    <property type="evidence" value="ECO:0007669"/>
    <property type="project" value="UniProtKB-KW"/>
</dbReference>
<dbReference type="RefSeq" id="WP_078807400.1">
    <property type="nucleotide sequence ID" value="NZ_FUXI01000015.1"/>
</dbReference>
<evidence type="ECO:0000313" key="1">
    <source>
        <dbReference type="EMBL" id="SJZ79932.1"/>
    </source>
</evidence>
<dbReference type="PIRSF" id="PIRSF018637">
    <property type="entry name" value="TrmK"/>
    <property type="match status" value="1"/>
</dbReference>
<dbReference type="Proteomes" id="UP000190328">
    <property type="component" value="Unassembled WGS sequence"/>
</dbReference>
<dbReference type="Gene3D" id="3.40.50.150">
    <property type="entry name" value="Vaccinia Virus protein VP39"/>
    <property type="match status" value="1"/>
</dbReference>
<proteinExistence type="predicted"/>
<dbReference type="EMBL" id="FUXI01000015">
    <property type="protein sequence ID" value="SJZ79932.1"/>
    <property type="molecule type" value="Genomic_DNA"/>
</dbReference>
<evidence type="ECO:0000313" key="2">
    <source>
        <dbReference type="Proteomes" id="UP000190328"/>
    </source>
</evidence>
<accession>A0A1T4NL65</accession>
<dbReference type="SUPFAM" id="SSF53335">
    <property type="entry name" value="S-adenosyl-L-methionine-dependent methyltransferases"/>
    <property type="match status" value="1"/>
</dbReference>
<name>A0A1T4NL65_9ENTE</name>
<dbReference type="Pfam" id="PF04816">
    <property type="entry name" value="TrmK"/>
    <property type="match status" value="1"/>
</dbReference>
<protein>
    <submittedName>
        <fullName evidence="1">tRNA (Adenine22-N1)-methyltransferase</fullName>
    </submittedName>
</protein>
<gene>
    <name evidence="1" type="ORF">SAMN02745116_01465</name>
</gene>
<dbReference type="Gene3D" id="1.10.287.1890">
    <property type="match status" value="1"/>
</dbReference>
<dbReference type="OrthoDB" id="5881184at2"/>
<dbReference type="AlphaFoldDB" id="A0A1T4NL65"/>